<dbReference type="AlphaFoldDB" id="A0A068C9D5"/>
<feature type="domain" description="UspA" evidence="1">
    <location>
        <begin position="7"/>
        <end position="155"/>
    </location>
</feature>
<evidence type="ECO:0000259" key="1">
    <source>
        <dbReference type="Pfam" id="PF00582"/>
    </source>
</evidence>
<dbReference type="Gene3D" id="3.40.50.620">
    <property type="entry name" value="HUPs"/>
    <property type="match status" value="1"/>
</dbReference>
<dbReference type="SUPFAM" id="SSF52402">
    <property type="entry name" value="Adenine nucleotide alpha hydrolases-like"/>
    <property type="match status" value="1"/>
</dbReference>
<dbReference type="PANTHER" id="PTHR31964">
    <property type="entry name" value="ADENINE NUCLEOTIDE ALPHA HYDROLASES-LIKE SUPERFAMILY PROTEIN"/>
    <property type="match status" value="1"/>
</dbReference>
<dbReference type="PRINTS" id="PR01438">
    <property type="entry name" value="UNVRSLSTRESS"/>
</dbReference>
<name>A0A068C9D5_CATRO</name>
<proteinExistence type="evidence at transcript level"/>
<dbReference type="CDD" id="cd23659">
    <property type="entry name" value="USP_At3g01520-like"/>
    <property type="match status" value="1"/>
</dbReference>
<dbReference type="InterPro" id="IPR006015">
    <property type="entry name" value="Universal_stress_UspA"/>
</dbReference>
<dbReference type="Pfam" id="PF00582">
    <property type="entry name" value="Usp"/>
    <property type="match status" value="1"/>
</dbReference>
<protein>
    <submittedName>
        <fullName evidence="2">Putative universal stress protein</fullName>
    </submittedName>
</protein>
<dbReference type="EMBL" id="KJ634221">
    <property type="protein sequence ID" value="AID16039.1"/>
    <property type="molecule type" value="mRNA"/>
</dbReference>
<reference evidence="2" key="1">
    <citation type="submission" date="2014-03" db="EMBL/GenBank/DDBJ databases">
        <authorList>
            <person name="Atef A."/>
            <person name="Bahieldin A."/>
            <person name="Gadallah N.O."/>
            <person name="Sabir J.S.M."/>
            <person name="Shokry A."/>
            <person name="Edris S."/>
            <person name="El-Domyati F.M."/>
        </authorList>
    </citation>
    <scope>NUCLEOTIDE SEQUENCE</scope>
</reference>
<organism evidence="2">
    <name type="scientific">Catharanthus roseus</name>
    <name type="common">Madagascar periwinkle</name>
    <name type="synonym">Vinca rosea</name>
    <dbReference type="NCBI Taxonomy" id="4058"/>
    <lineage>
        <taxon>Eukaryota</taxon>
        <taxon>Viridiplantae</taxon>
        <taxon>Streptophyta</taxon>
        <taxon>Embryophyta</taxon>
        <taxon>Tracheophyta</taxon>
        <taxon>Spermatophyta</taxon>
        <taxon>Magnoliopsida</taxon>
        <taxon>eudicotyledons</taxon>
        <taxon>Gunneridae</taxon>
        <taxon>Pentapetalae</taxon>
        <taxon>asterids</taxon>
        <taxon>lamiids</taxon>
        <taxon>Gentianales</taxon>
        <taxon>Apocynaceae</taxon>
        <taxon>Rauvolfioideae</taxon>
        <taxon>Vinceae</taxon>
        <taxon>Catharanthinae</taxon>
        <taxon>Catharanthus</taxon>
    </lineage>
</organism>
<evidence type="ECO:0000313" key="2">
    <source>
        <dbReference type="EMBL" id="AID16039.1"/>
    </source>
</evidence>
<dbReference type="InterPro" id="IPR006016">
    <property type="entry name" value="UspA"/>
</dbReference>
<sequence length="163" mass="18072">MSHTKDRKILVAVDGGDESSYALSWCINNVVDQNFKDTLILLYVKPPRVLYTSLVGTGYLFSNDIVASVEKYGNDVAQVVMEKSKRICKDLKNVKVEMQMEHGDPRDVICQTAEKLNVDMVVMGSHGYGLFKRAFLGSVSNHCSQNVKCPVLIVKRAKSNGGN</sequence>
<dbReference type="PANTHER" id="PTHR31964:SF125">
    <property type="entry name" value="OS05G0357525 PROTEIN"/>
    <property type="match status" value="1"/>
</dbReference>
<accession>A0A068C9D5</accession>
<dbReference type="InterPro" id="IPR014729">
    <property type="entry name" value="Rossmann-like_a/b/a_fold"/>
</dbReference>